<dbReference type="InterPro" id="IPR001437">
    <property type="entry name" value="Tscrpt_elong_fac_GreA/B_C"/>
</dbReference>
<reference evidence="3" key="1">
    <citation type="journal article" date="2019" name="Int. J. Syst. Evol. Microbiol.">
        <title>The Global Catalogue of Microorganisms (GCM) 10K type strain sequencing project: providing services to taxonomists for standard genome sequencing and annotation.</title>
        <authorList>
            <consortium name="The Broad Institute Genomics Platform"/>
            <consortium name="The Broad Institute Genome Sequencing Center for Infectious Disease"/>
            <person name="Wu L."/>
            <person name="Ma J."/>
        </authorList>
    </citation>
    <scope>NUCLEOTIDE SEQUENCE [LARGE SCALE GENOMIC DNA]</scope>
    <source>
        <strain evidence="3">XZYJ18</strain>
    </source>
</reference>
<keyword evidence="2" id="KW-0648">Protein biosynthesis</keyword>
<dbReference type="GO" id="GO:0003746">
    <property type="term" value="F:translation elongation factor activity"/>
    <property type="evidence" value="ECO:0007669"/>
    <property type="project" value="UniProtKB-KW"/>
</dbReference>
<comment type="caution">
    <text evidence="2">The sequence shown here is derived from an EMBL/GenBank/DDBJ whole genome shotgun (WGS) entry which is preliminary data.</text>
</comment>
<proteinExistence type="predicted"/>
<dbReference type="InterPro" id="IPR023459">
    <property type="entry name" value="Tscrpt_elong_fac_GreA/B_fam"/>
</dbReference>
<accession>A0ABV9Z9G3</accession>
<evidence type="ECO:0000313" key="2">
    <source>
        <dbReference type="EMBL" id="MFC5138251.1"/>
    </source>
</evidence>
<keyword evidence="2" id="KW-0251">Elongation factor</keyword>
<dbReference type="PROSITE" id="PS00830">
    <property type="entry name" value="GREAB_2"/>
    <property type="match status" value="1"/>
</dbReference>
<feature type="domain" description="Transcription elongation factor GreA/GreB C-terminal" evidence="1">
    <location>
        <begin position="75"/>
        <end position="148"/>
    </location>
</feature>
<dbReference type="Proteomes" id="UP001596175">
    <property type="component" value="Unassembled WGS sequence"/>
</dbReference>
<name>A0ABV9Z9G3_9PSEU</name>
<dbReference type="Gene3D" id="3.10.50.30">
    <property type="entry name" value="Transcription elongation factor, GreA/GreB, C-terminal domain"/>
    <property type="match status" value="1"/>
</dbReference>
<keyword evidence="3" id="KW-1185">Reference proteome</keyword>
<dbReference type="RefSeq" id="WP_378020469.1">
    <property type="nucleotide sequence ID" value="NZ_JBHSKG010000003.1"/>
</dbReference>
<dbReference type="EMBL" id="JBHSKG010000003">
    <property type="protein sequence ID" value="MFC5138251.1"/>
    <property type="molecule type" value="Genomic_DNA"/>
</dbReference>
<organism evidence="2 3">
    <name type="scientific">Actinomycetospora rhizophila</name>
    <dbReference type="NCBI Taxonomy" id="1416876"/>
    <lineage>
        <taxon>Bacteria</taxon>
        <taxon>Bacillati</taxon>
        <taxon>Actinomycetota</taxon>
        <taxon>Actinomycetes</taxon>
        <taxon>Pseudonocardiales</taxon>
        <taxon>Pseudonocardiaceae</taxon>
        <taxon>Actinomycetospora</taxon>
    </lineage>
</organism>
<gene>
    <name evidence="2" type="ORF">ACFPK1_08410</name>
</gene>
<evidence type="ECO:0000259" key="1">
    <source>
        <dbReference type="Pfam" id="PF01272"/>
    </source>
</evidence>
<evidence type="ECO:0000313" key="3">
    <source>
        <dbReference type="Proteomes" id="UP001596175"/>
    </source>
</evidence>
<dbReference type="Pfam" id="PF01272">
    <property type="entry name" value="GreA_GreB"/>
    <property type="match status" value="1"/>
</dbReference>
<dbReference type="PIRSF" id="PIRSF006092">
    <property type="entry name" value="GreA_GreB"/>
    <property type="match status" value="1"/>
</dbReference>
<dbReference type="InterPro" id="IPR018151">
    <property type="entry name" value="TF_GreA/GreB_CS"/>
</dbReference>
<protein>
    <submittedName>
        <fullName evidence="2">GreA/GreB family elongation factor</fullName>
    </submittedName>
</protein>
<dbReference type="InterPro" id="IPR036953">
    <property type="entry name" value="GreA/GreB_C_sf"/>
</dbReference>
<dbReference type="SUPFAM" id="SSF54534">
    <property type="entry name" value="FKBP-like"/>
    <property type="match status" value="1"/>
</dbReference>
<sequence length="159" mass="17501">MTTNRPAWLSPQGCEQVRDELERLLLEHRAGFQPEHDADADADAWARHRWRERRIRHLQELLLTAEIGSAPPDDGLVEAGMLLTVQFDGSSKEETVLLGDGDVPAAADVEVYSTASPIGRALLGAIEGETRTCQLPVGRTVSVTVLTARPYRHDVPVLE</sequence>